<dbReference type="InterPro" id="IPR036397">
    <property type="entry name" value="RNaseH_sf"/>
</dbReference>
<sequence>MALLRALSRYKTPFSPSTIRTEQKPSTGRRALFSEVILEDDDDIKGSQNDSPKEESDETDTMDDAVLSGLSRSLALLSAYLHPEHRKFHPCNLQPLLGTIDRLSDGLIADIYDEDIILFHQKEYPHLYILLDNPSSPDFVKCMAYLRRQKTLSFVIDAFVSSLPPRKKKKSKIKKEETNNANADDSDYKSLTLNSGDDVTVAPDKSRGVTNDGTESRDHVSPFAGRSTRAALASLHTSAIPTDSSQTDELRGEESAVAPSLANGDSGDSVRTKEESMLEVPNAYSAVQPEVIVPSRSDPACVLLATRHVVFLFDMLKLSPELVWNILKPLLEDTEVHKVTHNFYDTDYYFLRDQRNTSVKNFYDITYAQKRLESRYKGLNVRDNQYTTQDFRFCFEQYYPTFRTFPSADFVKNEALWKGRYLPSQLVTLTAKHVRDVLKQIVYLDLIKRSQLEIFMKRPLRMTSLKVLTVFLAAPDNYESFKIETEPVKKSDVIAGGNDDDSDFE</sequence>
<comment type="caution">
    <text evidence="2">The sequence shown here is derived from an EMBL/GenBank/DDBJ whole genome shotgun (WGS) entry which is preliminary data.</text>
</comment>
<dbReference type="EMBL" id="BDGG01000014">
    <property type="protein sequence ID" value="GAV06766.1"/>
    <property type="molecule type" value="Genomic_DNA"/>
</dbReference>
<feature type="compositionally biased region" description="Polar residues" evidence="1">
    <location>
        <begin position="179"/>
        <end position="197"/>
    </location>
</feature>
<feature type="region of interest" description="Disordered" evidence="1">
    <location>
        <begin position="39"/>
        <end position="61"/>
    </location>
</feature>
<protein>
    <submittedName>
        <fullName evidence="2">Uncharacterized protein</fullName>
    </submittedName>
</protein>
<reference evidence="2 3" key="1">
    <citation type="journal article" date="2016" name="Nat. Commun.">
        <title>Extremotolerant tardigrade genome and improved radiotolerance of human cultured cells by tardigrade-unique protein.</title>
        <authorList>
            <person name="Hashimoto T."/>
            <person name="Horikawa D.D."/>
            <person name="Saito Y."/>
            <person name="Kuwahara H."/>
            <person name="Kozuka-Hata H."/>
            <person name="Shin-I T."/>
            <person name="Minakuchi Y."/>
            <person name="Ohishi K."/>
            <person name="Motoyama A."/>
            <person name="Aizu T."/>
            <person name="Enomoto A."/>
            <person name="Kondo K."/>
            <person name="Tanaka S."/>
            <person name="Hara Y."/>
            <person name="Koshikawa S."/>
            <person name="Sagara H."/>
            <person name="Miura T."/>
            <person name="Yokobori S."/>
            <person name="Miyagawa K."/>
            <person name="Suzuki Y."/>
            <person name="Kubo T."/>
            <person name="Oyama M."/>
            <person name="Kohara Y."/>
            <person name="Fujiyama A."/>
            <person name="Arakawa K."/>
            <person name="Katayama T."/>
            <person name="Toyoda A."/>
            <person name="Kunieda T."/>
        </authorList>
    </citation>
    <scope>NUCLEOTIDE SEQUENCE [LARGE SCALE GENOMIC DNA]</scope>
    <source>
        <strain evidence="2 3">YOKOZUNA-1</strain>
    </source>
</reference>
<organism evidence="2 3">
    <name type="scientific">Ramazzottius varieornatus</name>
    <name type="common">Water bear</name>
    <name type="synonym">Tardigrade</name>
    <dbReference type="NCBI Taxonomy" id="947166"/>
    <lineage>
        <taxon>Eukaryota</taxon>
        <taxon>Metazoa</taxon>
        <taxon>Ecdysozoa</taxon>
        <taxon>Tardigrada</taxon>
        <taxon>Eutardigrada</taxon>
        <taxon>Parachela</taxon>
        <taxon>Hypsibioidea</taxon>
        <taxon>Ramazzottiidae</taxon>
        <taxon>Ramazzottius</taxon>
    </lineage>
</organism>
<dbReference type="AlphaFoldDB" id="A0A1D1W0K4"/>
<gene>
    <name evidence="2" type="primary">RvY_16697-1</name>
    <name evidence="2" type="synonym">RvY_16697.1</name>
    <name evidence="2" type="ORF">RvY_16697</name>
</gene>
<evidence type="ECO:0000256" key="1">
    <source>
        <dbReference type="SAM" id="MobiDB-lite"/>
    </source>
</evidence>
<dbReference type="Proteomes" id="UP000186922">
    <property type="component" value="Unassembled WGS sequence"/>
</dbReference>
<feature type="region of interest" description="Disordered" evidence="1">
    <location>
        <begin position="239"/>
        <end position="277"/>
    </location>
</feature>
<dbReference type="InterPro" id="IPR012337">
    <property type="entry name" value="RNaseH-like_sf"/>
</dbReference>
<proteinExistence type="predicted"/>
<dbReference type="Gene3D" id="3.30.420.10">
    <property type="entry name" value="Ribonuclease H-like superfamily/Ribonuclease H"/>
    <property type="match status" value="1"/>
</dbReference>
<accession>A0A1D1W0K4</accession>
<name>A0A1D1W0K4_RAMVA</name>
<dbReference type="SUPFAM" id="SSF53098">
    <property type="entry name" value="Ribonuclease H-like"/>
    <property type="match status" value="1"/>
</dbReference>
<evidence type="ECO:0000313" key="3">
    <source>
        <dbReference type="Proteomes" id="UP000186922"/>
    </source>
</evidence>
<dbReference type="GO" id="GO:0003676">
    <property type="term" value="F:nucleic acid binding"/>
    <property type="evidence" value="ECO:0007669"/>
    <property type="project" value="InterPro"/>
</dbReference>
<evidence type="ECO:0000313" key="2">
    <source>
        <dbReference type="EMBL" id="GAV06766.1"/>
    </source>
</evidence>
<keyword evidence="3" id="KW-1185">Reference proteome</keyword>
<dbReference type="OrthoDB" id="10678494at2759"/>
<feature type="region of interest" description="Disordered" evidence="1">
    <location>
        <begin position="167"/>
        <end position="223"/>
    </location>
</feature>